<dbReference type="GeneID" id="25917919"/>
<dbReference type="InterPro" id="IPR029063">
    <property type="entry name" value="SAM-dependent_MTases_sf"/>
</dbReference>
<accession>A0A0L0F1Q4</accession>
<dbReference type="OrthoDB" id="412876at2759"/>
<sequence length="90" mass="10302">VQVLMGEPFAYTSLLPWQNLYFWYTATHLRSTGQLARNAIIMPCRGVLRGQAVQFDHLWKCHSDIGMSTRYLCVCMSASDCELQDAMIQI</sequence>
<evidence type="ECO:0000313" key="1">
    <source>
        <dbReference type="EMBL" id="KNC70063.1"/>
    </source>
</evidence>
<name>A0A0L0F1Q4_9EUKA</name>
<organism evidence="1 2">
    <name type="scientific">Sphaeroforma arctica JP610</name>
    <dbReference type="NCBI Taxonomy" id="667725"/>
    <lineage>
        <taxon>Eukaryota</taxon>
        <taxon>Ichthyosporea</taxon>
        <taxon>Ichthyophonida</taxon>
        <taxon>Sphaeroforma</taxon>
    </lineage>
</organism>
<dbReference type="RefSeq" id="XP_014143965.1">
    <property type="nucleotide sequence ID" value="XM_014288490.1"/>
</dbReference>
<keyword evidence="2" id="KW-1185">Reference proteome</keyword>
<dbReference type="Proteomes" id="UP000054560">
    <property type="component" value="Unassembled WGS sequence"/>
</dbReference>
<feature type="non-terminal residue" evidence="1">
    <location>
        <position position="1"/>
    </location>
</feature>
<dbReference type="AlphaFoldDB" id="A0A0L0F1Q4"/>
<dbReference type="STRING" id="667725.A0A0L0F1Q4"/>
<evidence type="ECO:0000313" key="2">
    <source>
        <dbReference type="Proteomes" id="UP000054560"/>
    </source>
</evidence>
<dbReference type="Gene3D" id="3.40.50.150">
    <property type="entry name" value="Vaccinia Virus protein VP39"/>
    <property type="match status" value="1"/>
</dbReference>
<protein>
    <submittedName>
        <fullName evidence="1">Uncharacterized protein</fullName>
    </submittedName>
</protein>
<dbReference type="eggNOG" id="KOG1501">
    <property type="taxonomic scope" value="Eukaryota"/>
</dbReference>
<gene>
    <name evidence="1" type="ORF">SARC_17415</name>
</gene>
<dbReference type="EMBL" id="KQ252274">
    <property type="protein sequence ID" value="KNC70063.1"/>
    <property type="molecule type" value="Genomic_DNA"/>
</dbReference>
<reference evidence="1 2" key="1">
    <citation type="submission" date="2011-02" db="EMBL/GenBank/DDBJ databases">
        <title>The Genome Sequence of Sphaeroforma arctica JP610.</title>
        <authorList>
            <consortium name="The Broad Institute Genome Sequencing Platform"/>
            <person name="Russ C."/>
            <person name="Cuomo C."/>
            <person name="Young S.K."/>
            <person name="Zeng Q."/>
            <person name="Gargeya S."/>
            <person name="Alvarado L."/>
            <person name="Berlin A."/>
            <person name="Chapman S.B."/>
            <person name="Chen Z."/>
            <person name="Freedman E."/>
            <person name="Gellesch M."/>
            <person name="Goldberg J."/>
            <person name="Griggs A."/>
            <person name="Gujja S."/>
            <person name="Heilman E."/>
            <person name="Heiman D."/>
            <person name="Howarth C."/>
            <person name="Mehta T."/>
            <person name="Neiman D."/>
            <person name="Pearson M."/>
            <person name="Roberts A."/>
            <person name="Saif S."/>
            <person name="Shea T."/>
            <person name="Shenoy N."/>
            <person name="Sisk P."/>
            <person name="Stolte C."/>
            <person name="Sykes S."/>
            <person name="White J."/>
            <person name="Yandava C."/>
            <person name="Burger G."/>
            <person name="Gray M.W."/>
            <person name="Holland P.W.H."/>
            <person name="King N."/>
            <person name="Lang F.B.F."/>
            <person name="Roger A.J."/>
            <person name="Ruiz-Trillo I."/>
            <person name="Haas B."/>
            <person name="Nusbaum C."/>
            <person name="Birren B."/>
        </authorList>
    </citation>
    <scope>NUCLEOTIDE SEQUENCE [LARGE SCALE GENOMIC DNA]</scope>
    <source>
        <strain evidence="1 2">JP610</strain>
    </source>
</reference>
<proteinExistence type="predicted"/>